<proteinExistence type="predicted"/>
<evidence type="ECO:0000313" key="3">
    <source>
        <dbReference type="Proteomes" id="UP000839816"/>
    </source>
</evidence>
<sequence>MPKQVKLWTLQLAKWRIAEKRNLPKLDITVKSGLKYLAPDWDFLMDYKKSDKGPDAEAVYTKRYLQKLSRLFDEDTDKLIEILRQGEVVLMCYCPPGKFCHRHLLVSYLIEIGEWFGYEVIYMGELS</sequence>
<evidence type="ECO:0000313" key="2">
    <source>
        <dbReference type="EMBL" id="EAC0255740.1"/>
    </source>
</evidence>
<organism evidence="2 3">
    <name type="scientific">Salmonella enterica subsp. enterica serovar Chester</name>
    <dbReference type="NCBI Taxonomy" id="149386"/>
    <lineage>
        <taxon>Bacteria</taxon>
        <taxon>Pseudomonadati</taxon>
        <taxon>Pseudomonadota</taxon>
        <taxon>Gammaproteobacteria</taxon>
        <taxon>Enterobacterales</taxon>
        <taxon>Enterobacteriaceae</taxon>
        <taxon>Salmonella</taxon>
    </lineage>
</organism>
<dbReference type="Pfam" id="PF22751">
    <property type="entry name" value="DUF488-N3a"/>
    <property type="match status" value="1"/>
</dbReference>
<dbReference type="AlphaFoldDB" id="A0A3Z4X696"/>
<protein>
    <submittedName>
        <fullName evidence="2">DUF488 family protein</fullName>
    </submittedName>
</protein>
<name>A0A3Z4X696_SALET</name>
<dbReference type="Proteomes" id="UP000839816">
    <property type="component" value="Unassembled WGS sequence"/>
</dbReference>
<feature type="domain" description="DUF488" evidence="1">
    <location>
        <begin position="21"/>
        <end position="110"/>
    </location>
</feature>
<evidence type="ECO:0000259" key="1">
    <source>
        <dbReference type="Pfam" id="PF22751"/>
    </source>
</evidence>
<gene>
    <name evidence="2" type="ORF">EHE49_03545</name>
</gene>
<dbReference type="EMBL" id="AAAGNC010000003">
    <property type="protein sequence ID" value="EAC0255740.1"/>
    <property type="molecule type" value="Genomic_DNA"/>
</dbReference>
<accession>A0A3Z4X696</accession>
<comment type="caution">
    <text evidence="2">The sequence shown here is derived from an EMBL/GenBank/DDBJ whole genome shotgun (WGS) entry which is preliminary data.</text>
</comment>
<reference evidence="2 3" key="1">
    <citation type="submission" date="2018-11" db="EMBL/GenBank/DDBJ databases">
        <authorList>
            <person name="Ashton P.M."/>
            <person name="Dallman T."/>
            <person name="Nair S."/>
            <person name="De Pinna E."/>
            <person name="Peters T."/>
            <person name="Grant K."/>
        </authorList>
    </citation>
    <scope>NUCLEOTIDE SEQUENCE [LARGE SCALE GENOMIC DNA]</scope>
    <source>
        <strain evidence="2 3">634658</strain>
    </source>
</reference>
<dbReference type="InterPro" id="IPR054495">
    <property type="entry name" value="DUF488-N3a"/>
</dbReference>